<dbReference type="GeneID" id="90037185"/>
<dbReference type="EMBL" id="JBBJBU010000001">
    <property type="protein sequence ID" value="KAK7207934.1"/>
    <property type="molecule type" value="Genomic_DNA"/>
</dbReference>
<dbReference type="Pfam" id="PF00436">
    <property type="entry name" value="SSB"/>
    <property type="match status" value="1"/>
</dbReference>
<gene>
    <name evidence="4" type="ORF">BZA70DRAFT_272536</name>
</gene>
<accession>A0ABR1FDK1</accession>
<dbReference type="CDD" id="cd04496">
    <property type="entry name" value="SSB_OBF"/>
    <property type="match status" value="1"/>
</dbReference>
<evidence type="ECO:0000256" key="1">
    <source>
        <dbReference type="ARBA" id="ARBA00023125"/>
    </source>
</evidence>
<dbReference type="InterPro" id="IPR011344">
    <property type="entry name" value="ssDNA-bd"/>
</dbReference>
<dbReference type="Gene3D" id="2.40.50.140">
    <property type="entry name" value="Nucleic acid-binding proteins"/>
    <property type="match status" value="1"/>
</dbReference>
<keyword evidence="5" id="KW-1185">Reference proteome</keyword>
<evidence type="ECO:0000256" key="2">
    <source>
        <dbReference type="PROSITE-ProRule" id="PRU00252"/>
    </source>
</evidence>
<name>A0ABR1FDK1_9ASCO</name>
<dbReference type="PANTHER" id="PTHR10302">
    <property type="entry name" value="SINGLE-STRANDED DNA-BINDING PROTEIN"/>
    <property type="match status" value="1"/>
</dbReference>
<dbReference type="InterPro" id="IPR012340">
    <property type="entry name" value="NA-bd_OB-fold"/>
</dbReference>
<keyword evidence="1 2" id="KW-0238">DNA-binding</keyword>
<evidence type="ECO:0000313" key="4">
    <source>
        <dbReference type="EMBL" id="KAK7207934.1"/>
    </source>
</evidence>
<feature type="region of interest" description="Disordered" evidence="3">
    <location>
        <begin position="123"/>
        <end position="153"/>
    </location>
</feature>
<feature type="compositionally biased region" description="Acidic residues" evidence="3">
    <location>
        <begin position="132"/>
        <end position="153"/>
    </location>
</feature>
<dbReference type="InterPro" id="IPR000424">
    <property type="entry name" value="Primosome_PriB/ssb"/>
</dbReference>
<dbReference type="SUPFAM" id="SSF50249">
    <property type="entry name" value="Nucleic acid-binding proteins"/>
    <property type="match status" value="1"/>
</dbReference>
<evidence type="ECO:0000313" key="5">
    <source>
        <dbReference type="Proteomes" id="UP001498771"/>
    </source>
</evidence>
<dbReference type="Proteomes" id="UP001498771">
    <property type="component" value="Unassembled WGS sequence"/>
</dbReference>
<sequence>MNAISSFRPLFRGAPAAARFFSASAARSDIAKMILVGRMGNTPDLRTTSADREYVRYSLAVRGSRNETSWYSILGFNSVEYVMDHIQKGDLVCVEADASLAQYEVNGQRNYRLQLVQRNISKLSSSRKNQQAEEEIVEEHDAEAVEEEEEERA</sequence>
<reference evidence="4 5" key="1">
    <citation type="submission" date="2024-03" db="EMBL/GenBank/DDBJ databases">
        <title>Genome-scale model development and genomic sequencing of the oleaginous clade Lipomyces.</title>
        <authorList>
            <consortium name="Lawrence Berkeley National Laboratory"/>
            <person name="Czajka J.J."/>
            <person name="Han Y."/>
            <person name="Kim J."/>
            <person name="Mondo S.J."/>
            <person name="Hofstad B.A."/>
            <person name="Robles A."/>
            <person name="Haridas S."/>
            <person name="Riley R."/>
            <person name="LaButti K."/>
            <person name="Pangilinan J."/>
            <person name="Andreopoulos W."/>
            <person name="Lipzen A."/>
            <person name="Yan J."/>
            <person name="Wang M."/>
            <person name="Ng V."/>
            <person name="Grigoriev I.V."/>
            <person name="Spatafora J.W."/>
            <person name="Magnuson J.K."/>
            <person name="Baker S.E."/>
            <person name="Pomraning K.R."/>
        </authorList>
    </citation>
    <scope>NUCLEOTIDE SEQUENCE [LARGE SCALE GENOMIC DNA]</scope>
    <source>
        <strain evidence="4 5">Phaff 52-87</strain>
    </source>
</reference>
<evidence type="ECO:0000256" key="3">
    <source>
        <dbReference type="SAM" id="MobiDB-lite"/>
    </source>
</evidence>
<comment type="caution">
    <text evidence="4">The sequence shown here is derived from an EMBL/GenBank/DDBJ whole genome shotgun (WGS) entry which is preliminary data.</text>
</comment>
<protein>
    <submittedName>
        <fullName evidence="4">Uncharacterized protein</fullName>
    </submittedName>
</protein>
<dbReference type="PROSITE" id="PS50935">
    <property type="entry name" value="SSB"/>
    <property type="match status" value="1"/>
</dbReference>
<proteinExistence type="predicted"/>
<dbReference type="PANTHER" id="PTHR10302:SF0">
    <property type="entry name" value="SINGLE-STRANDED DNA-BINDING PROTEIN, MITOCHONDRIAL"/>
    <property type="match status" value="1"/>
</dbReference>
<organism evidence="4 5">
    <name type="scientific">Myxozyma melibiosi</name>
    <dbReference type="NCBI Taxonomy" id="54550"/>
    <lineage>
        <taxon>Eukaryota</taxon>
        <taxon>Fungi</taxon>
        <taxon>Dikarya</taxon>
        <taxon>Ascomycota</taxon>
        <taxon>Saccharomycotina</taxon>
        <taxon>Lipomycetes</taxon>
        <taxon>Lipomycetales</taxon>
        <taxon>Lipomycetaceae</taxon>
        <taxon>Myxozyma</taxon>
    </lineage>
</organism>
<dbReference type="RefSeq" id="XP_064770967.1">
    <property type="nucleotide sequence ID" value="XM_064911673.1"/>
</dbReference>